<evidence type="ECO:0000256" key="2">
    <source>
        <dbReference type="ARBA" id="ARBA00023015"/>
    </source>
</evidence>
<evidence type="ECO:0000256" key="5">
    <source>
        <dbReference type="ARBA" id="ARBA00023242"/>
    </source>
</evidence>
<dbReference type="Proteomes" id="UP000053732">
    <property type="component" value="Unassembled WGS sequence"/>
</dbReference>
<dbReference type="InterPro" id="IPR001138">
    <property type="entry name" value="Zn2Cys6_DnaBD"/>
</dbReference>
<dbReference type="CDD" id="cd12148">
    <property type="entry name" value="fungal_TF_MHR"/>
    <property type="match status" value="1"/>
</dbReference>
<dbReference type="EMBL" id="HG793135">
    <property type="protein sequence ID" value="CRL18938.1"/>
    <property type="molecule type" value="Genomic_DNA"/>
</dbReference>
<dbReference type="InterPro" id="IPR050613">
    <property type="entry name" value="Sec_Metabolite_Reg"/>
</dbReference>
<keyword evidence="3" id="KW-0238">DNA-binding</keyword>
<gene>
    <name evidence="8" type="ORF">PCAMFM013_S002g000808</name>
</gene>
<dbReference type="PROSITE" id="PS50048">
    <property type="entry name" value="ZN2_CY6_FUNGAL_2"/>
    <property type="match status" value="1"/>
</dbReference>
<feature type="compositionally biased region" description="Polar residues" evidence="6">
    <location>
        <begin position="1219"/>
        <end position="1246"/>
    </location>
</feature>
<sequence>MDENQDEQNQCQLSLPLGRNEVAVRGSTNRSPPYFWGEEVAQEPSFPIHRGYTEARSIIEDGRLELLEDLSNTAIRYITRLFECLDSPEEGLQKGLVEMHLSEDLQKWRKERHDAGHILPSKGHGLAPASEKAVQLLGVEKWPKALTTTNALFGCGMTNMLIGAYDAETFYSNCCADMAFYYEHGYHKAFPGFENVIKWAIGDQHALHTPGGAERRAAVEIGMKYIKKKVALEEAHKSELANRVATLDRREAQIICTLESSLMGMAKEAMVRGFDCAAVMSDLVFSNPGTDVIDVGSDLFNSELLNSFLNTADMTSTGIVTEEALRRVYDAYAHTSCRMLCERWMEPMARMCSALFTWHILNDRHRFLRRALLGYPKTRKTVAEPREADFDEAFDPELRTTGFSRPLQGACNGGDPCDQVEGHLRAHDESDGLLAELWLCLSTKPMQYVTKGVVDPEIEDDASERLQLAMARAYSLGFVDEMAWLIAHAGHHAWQVNRLYEAAMYGSLLDDGGLRVNNKGELRLRGDTMHVEPRKRHNGQPQACEPCRKAKIRCDHESPKCSRCALRNLNCIYHPAPMTKRRPPTSHTPIHFDSTLPADLLTTQNVSSTFHIPGESSVGAAISLPPADPSPAASSGVTARSSASKRNMLFQEQLGQHETTRFSAVFVENQDSFGAVMADATNSDYHELGREPDVMARSRVDLAVRTLLNFPSVRTCDMLLTGIHHIYDVWLSPTMIQQCLKQVWTEYASELGEPRTRESVLRVANDLFINHKRPHATPDYDYAGNSDHASWINWFGGPHLRWEMIGILFSWAGIAFRCKQEWDPVFDLPEQHGRNRNTAAEKMRECAAACVRLCEGNFEISDTMVICMKNSTRLQSIIISDESDRVRVDYGTVRSAFISAGLHRLAPSKEITPFSQHRASLASSMYYHDKCHSLFNARPPMLSSHYCQCPLPLDLCEEDVYGGRDRLAVAIAKLDSNGWNTNGHIYTTTWLRALTMLSPIREGILELTLSVNSNFTKPQVEDLQIQLGKIVASYPPHIQYQGSSEWQPQSSSRFHERSAQDAYIITRIQLDVLQCQFLLQRLLVSREFSGGQDLFDIAQETMSVILSLWLNRDQLHEFHHAFDWIAVSYGMPCAGILCVELLRASNLVPPATQSEVSPTTRGHDCVRFSRSEVVQNLVMFRALLDWIRPTDNNAQLSKKFKAVLQRIIDAVFDSLGSSCGMQTQEMPSEQQSQRQYGPQEQQSPGQNLPAAMGRECDIDPEMNAFNDMDWLNTVDWTQNGWLEQSNPPFPY</sequence>
<dbReference type="SUPFAM" id="SSF57701">
    <property type="entry name" value="Zn2/Cys6 DNA-binding domain"/>
    <property type="match status" value="1"/>
</dbReference>
<dbReference type="Pfam" id="PF00172">
    <property type="entry name" value="Zn_clus"/>
    <property type="match status" value="1"/>
</dbReference>
<accession>A0A0G4NXX4</accession>
<dbReference type="STRING" id="1429867.A0A0G4NXX4"/>
<protein>
    <submittedName>
        <fullName evidence="8">Fungal transcriptional regulatory protein, N-terminal</fullName>
    </submittedName>
</protein>
<dbReference type="PROSITE" id="PS00463">
    <property type="entry name" value="ZN2_CY6_FUNGAL_1"/>
    <property type="match status" value="1"/>
</dbReference>
<dbReference type="GO" id="GO:0005634">
    <property type="term" value="C:nucleus"/>
    <property type="evidence" value="ECO:0007669"/>
    <property type="project" value="UniProtKB-SubCell"/>
</dbReference>
<keyword evidence="4" id="KW-0804">Transcription</keyword>
<evidence type="ECO:0000313" key="8">
    <source>
        <dbReference type="EMBL" id="CRL18938.1"/>
    </source>
</evidence>
<dbReference type="PANTHER" id="PTHR31001">
    <property type="entry name" value="UNCHARACTERIZED TRANSCRIPTIONAL REGULATORY PROTEIN"/>
    <property type="match status" value="1"/>
</dbReference>
<dbReference type="GO" id="GO:0008270">
    <property type="term" value="F:zinc ion binding"/>
    <property type="evidence" value="ECO:0007669"/>
    <property type="project" value="InterPro"/>
</dbReference>
<proteinExistence type="predicted"/>
<dbReference type="PANTHER" id="PTHR31001:SF40">
    <property type="entry name" value="ZN(II)2CYS6 TRANSCRIPTION FACTOR (EUROFUNG)"/>
    <property type="match status" value="1"/>
</dbReference>
<evidence type="ECO:0000256" key="1">
    <source>
        <dbReference type="ARBA" id="ARBA00004123"/>
    </source>
</evidence>
<dbReference type="SMART" id="SM00066">
    <property type="entry name" value="GAL4"/>
    <property type="match status" value="1"/>
</dbReference>
<comment type="subcellular location">
    <subcellularLocation>
        <location evidence="1">Nucleus</location>
    </subcellularLocation>
</comment>
<keyword evidence="2" id="KW-0805">Transcription regulation</keyword>
<feature type="region of interest" description="Disordered" evidence="6">
    <location>
        <begin position="1219"/>
        <end position="1253"/>
    </location>
</feature>
<evidence type="ECO:0000313" key="9">
    <source>
        <dbReference type="Proteomes" id="UP000053732"/>
    </source>
</evidence>
<organism evidence="8 9">
    <name type="scientific">Penicillium camemberti (strain FM 013)</name>
    <dbReference type="NCBI Taxonomy" id="1429867"/>
    <lineage>
        <taxon>Eukaryota</taxon>
        <taxon>Fungi</taxon>
        <taxon>Dikarya</taxon>
        <taxon>Ascomycota</taxon>
        <taxon>Pezizomycotina</taxon>
        <taxon>Eurotiomycetes</taxon>
        <taxon>Eurotiomycetidae</taxon>
        <taxon>Eurotiales</taxon>
        <taxon>Aspergillaceae</taxon>
        <taxon>Penicillium</taxon>
    </lineage>
</organism>
<feature type="region of interest" description="Disordered" evidence="6">
    <location>
        <begin position="621"/>
        <end position="640"/>
    </location>
</feature>
<dbReference type="CDD" id="cd00067">
    <property type="entry name" value="GAL4"/>
    <property type="match status" value="1"/>
</dbReference>
<evidence type="ECO:0000256" key="3">
    <source>
        <dbReference type="ARBA" id="ARBA00023125"/>
    </source>
</evidence>
<evidence type="ECO:0000256" key="4">
    <source>
        <dbReference type="ARBA" id="ARBA00023163"/>
    </source>
</evidence>
<dbReference type="InterPro" id="IPR036864">
    <property type="entry name" value="Zn2-C6_fun-type_DNA-bd_sf"/>
</dbReference>
<feature type="domain" description="Zn(2)-C6 fungal-type" evidence="7">
    <location>
        <begin position="543"/>
        <end position="573"/>
    </location>
</feature>
<dbReference type="Gene3D" id="4.10.240.10">
    <property type="entry name" value="Zn(2)-C6 fungal-type DNA-binding domain"/>
    <property type="match status" value="1"/>
</dbReference>
<evidence type="ECO:0000259" key="7">
    <source>
        <dbReference type="PROSITE" id="PS50048"/>
    </source>
</evidence>
<evidence type="ECO:0000256" key="6">
    <source>
        <dbReference type="SAM" id="MobiDB-lite"/>
    </source>
</evidence>
<name>A0A0G4NXX4_PENC3</name>
<keyword evidence="9" id="KW-1185">Reference proteome</keyword>
<feature type="compositionally biased region" description="Low complexity" evidence="6">
    <location>
        <begin position="621"/>
        <end position="635"/>
    </location>
</feature>
<reference evidence="8 9" key="1">
    <citation type="journal article" date="2014" name="Nat. Commun.">
        <title>Multiple recent horizontal transfers of a large genomic region in cheese making fungi.</title>
        <authorList>
            <person name="Cheeseman K."/>
            <person name="Ropars J."/>
            <person name="Renault P."/>
            <person name="Dupont J."/>
            <person name="Gouzy J."/>
            <person name="Branca A."/>
            <person name="Abraham A.L."/>
            <person name="Ceppi M."/>
            <person name="Conseiller E."/>
            <person name="Debuchy R."/>
            <person name="Malagnac F."/>
            <person name="Goarin A."/>
            <person name="Silar P."/>
            <person name="Lacoste S."/>
            <person name="Sallet E."/>
            <person name="Bensimon A."/>
            <person name="Giraud T."/>
            <person name="Brygoo Y."/>
        </authorList>
    </citation>
    <scope>NUCLEOTIDE SEQUENCE [LARGE SCALE GENOMIC DNA]</scope>
    <source>
        <strain evidence="9">FM 013</strain>
    </source>
</reference>
<keyword evidence="5" id="KW-0539">Nucleus</keyword>
<dbReference type="GO" id="GO:0000981">
    <property type="term" value="F:DNA-binding transcription factor activity, RNA polymerase II-specific"/>
    <property type="evidence" value="ECO:0007669"/>
    <property type="project" value="InterPro"/>
</dbReference>
<dbReference type="GO" id="GO:0003677">
    <property type="term" value="F:DNA binding"/>
    <property type="evidence" value="ECO:0007669"/>
    <property type="project" value="UniProtKB-KW"/>
</dbReference>